<accession>A0A2H0KB72</accession>
<name>A0A2H0KB72_9BACT</name>
<evidence type="ECO:0000313" key="2">
    <source>
        <dbReference type="Proteomes" id="UP000229342"/>
    </source>
</evidence>
<sequence>METKTFQKIVATNDKNIRLALRKVLAKELEEYRATGHNAEIFDELGVRHGVARIDIAIINGVMHGYEIKSDRDTLERLPEQIEEFSAVFDKLTLVVGKRHLYQAIQMIPDWWGVIVAKFDTNNHVIFQTIREPENNKEQVGISIARLLWREEALNILEERNSADGVRNKPREFIYERLANVLDTATIKEQVSALLISREGWRSDLRLVSNGG</sequence>
<organism evidence="1 2">
    <name type="scientific">Candidatus Taylorbacteria bacterium CG11_big_fil_rev_8_21_14_0_20_46_11</name>
    <dbReference type="NCBI Taxonomy" id="1975025"/>
    <lineage>
        <taxon>Bacteria</taxon>
        <taxon>Candidatus Tayloriibacteriota</taxon>
    </lineage>
</organism>
<protein>
    <recommendedName>
        <fullName evidence="3">Sce7726 family protein</fullName>
    </recommendedName>
</protein>
<proteinExistence type="predicted"/>
<dbReference type="InterPro" id="IPR047729">
    <property type="entry name" value="Sce7726-like"/>
</dbReference>
<dbReference type="EMBL" id="PCVG01000049">
    <property type="protein sequence ID" value="PIQ68475.1"/>
    <property type="molecule type" value="Genomic_DNA"/>
</dbReference>
<dbReference type="Proteomes" id="UP000229342">
    <property type="component" value="Unassembled WGS sequence"/>
</dbReference>
<dbReference type="AlphaFoldDB" id="A0A2H0KB72"/>
<evidence type="ECO:0000313" key="1">
    <source>
        <dbReference type="EMBL" id="PIQ68475.1"/>
    </source>
</evidence>
<evidence type="ECO:0008006" key="3">
    <source>
        <dbReference type="Google" id="ProtNLM"/>
    </source>
</evidence>
<dbReference type="NCBIfam" id="NF033832">
    <property type="entry name" value="sce7726_fam"/>
    <property type="match status" value="1"/>
</dbReference>
<comment type="caution">
    <text evidence="1">The sequence shown here is derived from an EMBL/GenBank/DDBJ whole genome shotgun (WGS) entry which is preliminary data.</text>
</comment>
<gene>
    <name evidence="1" type="ORF">COV91_03945</name>
</gene>
<reference evidence="1 2" key="1">
    <citation type="submission" date="2017-09" db="EMBL/GenBank/DDBJ databases">
        <title>Depth-based differentiation of microbial function through sediment-hosted aquifers and enrichment of novel symbionts in the deep terrestrial subsurface.</title>
        <authorList>
            <person name="Probst A.J."/>
            <person name="Ladd B."/>
            <person name="Jarett J.K."/>
            <person name="Geller-Mcgrath D.E."/>
            <person name="Sieber C.M."/>
            <person name="Emerson J.B."/>
            <person name="Anantharaman K."/>
            <person name="Thomas B.C."/>
            <person name="Malmstrom R."/>
            <person name="Stieglmeier M."/>
            <person name="Klingl A."/>
            <person name="Woyke T."/>
            <person name="Ryan C.M."/>
            <person name="Banfield J.F."/>
        </authorList>
    </citation>
    <scope>NUCLEOTIDE SEQUENCE [LARGE SCALE GENOMIC DNA]</scope>
    <source>
        <strain evidence="1">CG11_big_fil_rev_8_21_14_0_20_46_11</strain>
    </source>
</reference>